<dbReference type="EMBL" id="JAPFFF010000021">
    <property type="protein sequence ID" value="KAK8854206.1"/>
    <property type="molecule type" value="Genomic_DNA"/>
</dbReference>
<dbReference type="InterPro" id="IPR011990">
    <property type="entry name" value="TPR-like_helical_dom_sf"/>
</dbReference>
<reference evidence="2 3" key="1">
    <citation type="submission" date="2024-04" db="EMBL/GenBank/DDBJ databases">
        <title>Tritrichomonas musculus Genome.</title>
        <authorList>
            <person name="Alves-Ferreira E."/>
            <person name="Grigg M."/>
            <person name="Lorenzi H."/>
            <person name="Galac M."/>
        </authorList>
    </citation>
    <scope>NUCLEOTIDE SEQUENCE [LARGE SCALE GENOMIC DNA]</scope>
    <source>
        <strain evidence="2 3">EAF2021</strain>
    </source>
</reference>
<evidence type="ECO:0000313" key="1">
    <source>
        <dbReference type="EMBL" id="KAK8833790.1"/>
    </source>
</evidence>
<name>A0ABR2HYM0_9EUKA</name>
<proteinExistence type="predicted"/>
<gene>
    <name evidence="2" type="ORF">M9Y10_016765</name>
    <name evidence="1" type="ORF">M9Y10_040364</name>
</gene>
<evidence type="ECO:0000313" key="3">
    <source>
        <dbReference type="Proteomes" id="UP001470230"/>
    </source>
</evidence>
<evidence type="ECO:0000313" key="2">
    <source>
        <dbReference type="EMBL" id="KAK8854206.1"/>
    </source>
</evidence>
<dbReference type="Pfam" id="PF08238">
    <property type="entry name" value="Sel1"/>
    <property type="match status" value="3"/>
</dbReference>
<dbReference type="Gene3D" id="1.25.40.10">
    <property type="entry name" value="Tetratricopeptide repeat domain"/>
    <property type="match status" value="1"/>
</dbReference>
<dbReference type="InterPro" id="IPR006597">
    <property type="entry name" value="Sel1-like"/>
</dbReference>
<comment type="caution">
    <text evidence="2">The sequence shown here is derived from an EMBL/GenBank/DDBJ whole genome shotgun (WGS) entry which is preliminary data.</text>
</comment>
<dbReference type="EMBL" id="JAPFFF010000658">
    <property type="protein sequence ID" value="KAK8833790.1"/>
    <property type="molecule type" value="Genomic_DNA"/>
</dbReference>
<sequence>MFYYGLIISEGDGVHYDPTTASRYLKIMDKLMQWLDMATCFYLEKVHRQIKKRLLIIYKMVFEKEMLKNYAFIKQFGHDVEIDKEETIKYYKIAIDKGNADAMNNYGCMLQHGDRIDANKEEAIKYYK</sequence>
<accession>A0ABR2HYM0</accession>
<organism evidence="2 3">
    <name type="scientific">Tritrichomonas musculus</name>
    <dbReference type="NCBI Taxonomy" id="1915356"/>
    <lineage>
        <taxon>Eukaryota</taxon>
        <taxon>Metamonada</taxon>
        <taxon>Parabasalia</taxon>
        <taxon>Tritrichomonadida</taxon>
        <taxon>Tritrichomonadidae</taxon>
        <taxon>Tritrichomonas</taxon>
    </lineage>
</organism>
<protein>
    <submittedName>
        <fullName evidence="2">Uncharacterized protein</fullName>
    </submittedName>
</protein>
<dbReference type="Proteomes" id="UP001470230">
    <property type="component" value="Unassembled WGS sequence"/>
</dbReference>
<keyword evidence="3" id="KW-1185">Reference proteome</keyword>
<dbReference type="SUPFAM" id="SSF81901">
    <property type="entry name" value="HCP-like"/>
    <property type="match status" value="1"/>
</dbReference>